<dbReference type="Proteomes" id="UP001470230">
    <property type="component" value="Unassembled WGS sequence"/>
</dbReference>
<keyword evidence="2" id="KW-1185">Reference proteome</keyword>
<evidence type="ECO:0000313" key="1">
    <source>
        <dbReference type="EMBL" id="KAK8883447.1"/>
    </source>
</evidence>
<name>A0ABR2JX45_9EUKA</name>
<gene>
    <name evidence="1" type="ORF">M9Y10_046098</name>
</gene>
<accession>A0ABR2JX45</accession>
<organism evidence="1 2">
    <name type="scientific">Tritrichomonas musculus</name>
    <dbReference type="NCBI Taxonomy" id="1915356"/>
    <lineage>
        <taxon>Eukaryota</taxon>
        <taxon>Metamonada</taxon>
        <taxon>Parabasalia</taxon>
        <taxon>Tritrichomonadida</taxon>
        <taxon>Tritrichomonadidae</taxon>
        <taxon>Tritrichomonas</taxon>
    </lineage>
</organism>
<evidence type="ECO:0000313" key="2">
    <source>
        <dbReference type="Proteomes" id="UP001470230"/>
    </source>
</evidence>
<comment type="caution">
    <text evidence="1">The sequence shown here is derived from an EMBL/GenBank/DDBJ whole genome shotgun (WGS) entry which is preliminary data.</text>
</comment>
<protein>
    <submittedName>
        <fullName evidence="1">Uncharacterized protein</fullName>
    </submittedName>
</protein>
<reference evidence="1 2" key="1">
    <citation type="submission" date="2024-04" db="EMBL/GenBank/DDBJ databases">
        <title>Tritrichomonas musculus Genome.</title>
        <authorList>
            <person name="Alves-Ferreira E."/>
            <person name="Grigg M."/>
            <person name="Lorenzi H."/>
            <person name="Galac M."/>
        </authorList>
    </citation>
    <scope>NUCLEOTIDE SEQUENCE [LARGE SCALE GENOMIC DNA]</scope>
    <source>
        <strain evidence="1 2">EAF2021</strain>
    </source>
</reference>
<proteinExistence type="predicted"/>
<sequence>MTGGHDPYLCTQDMKELRESVQDAIMLGKPMECNEVLDEAFKIKVNRIYMAIQFFTAIECFRLINSFDEEWIQPPTRSWINLILEDIDAHIINRRLIDPKRLDSCSYAVVEKYFNDFGEFIRSFHPALIFGADETMIEPLPREKVVVPNNVQTVLHDDFPDISHITSMMCHTFSGVSLPPLKF</sequence>
<dbReference type="EMBL" id="JAPFFF010000009">
    <property type="protein sequence ID" value="KAK8883447.1"/>
    <property type="molecule type" value="Genomic_DNA"/>
</dbReference>